<dbReference type="GO" id="GO:0003723">
    <property type="term" value="F:RNA binding"/>
    <property type="evidence" value="ECO:0007669"/>
    <property type="project" value="InterPro"/>
</dbReference>
<dbReference type="SMART" id="SM00950">
    <property type="entry name" value="Piwi"/>
    <property type="match status" value="1"/>
</dbReference>
<dbReference type="Pfam" id="PF02171">
    <property type="entry name" value="Piwi"/>
    <property type="match status" value="1"/>
</dbReference>
<dbReference type="PROSITE" id="PS50822">
    <property type="entry name" value="PIWI"/>
    <property type="match status" value="1"/>
</dbReference>
<evidence type="ECO:0000313" key="5">
    <source>
        <dbReference type="Proteomes" id="UP000265703"/>
    </source>
</evidence>
<dbReference type="InterPro" id="IPR003165">
    <property type="entry name" value="Piwi"/>
</dbReference>
<dbReference type="InterPro" id="IPR012337">
    <property type="entry name" value="RNaseH-like_sf"/>
</dbReference>
<evidence type="ECO:0000259" key="2">
    <source>
        <dbReference type="PROSITE" id="PS50821"/>
    </source>
</evidence>
<sequence length="828" mass="94167">MAGITNFVKRPGLGRQGRLIKIKTNYFEVKFLPNFDIYHYDIIIIPEVPPSLNRKIFQTAAERTSYFGGISPVFDGRRNIYTANPLPFDNVTTFDVTIPEDNGVSAGRRPPRSFKIIIRKVDIINMEELQRFLDGRCPISNNIITGIMAFNVLINNKPSILYNKIGDSFYINQDSQPLYGGIEAWQGYFQSIRPTPGKMMINIDLRTTFFYESGNLVQLIAKILNRKSVKDLKISDRDHIKLEKFLKNLKIYTTSLGSRRRMKITKLTKTSASNTKFDIDGQQIDIASYFQNIYNLSLQYPFLPCVVARNKTFLPMELCNVVNGQHYMHKLNNKQTADSLKFTCKPPSARANKIEKGPNILNYRNNEHMQQFGLRISNECAVVQARILPAPELHYHPSSRNASFVPNNGSWNLRDKKVATGATLGSWACAVFGSERNYPMRAVQLFLRELITTCQDTGMNIPNKTPPILHCNHQGDIERSLRYAWIRAGNLAKLQPQLILCILPDIRVRLYVEIKRVSDTMIGVATQCIQGKHMFAAKKQYCANVCLKINAKLGGMNSFINPSQIPFITERPTVLMGASVIHPALCDDRPSIAALCASMDAKAFRYTASIRFQTSRQEVIADLAGMVKEQLKTFYMTCGRKPERVLFYRNGISEGQFNIVLEEEIKAIKNACQSLDITYRPTITFVVVQKHHHTRFFPIDNKDSDRTGNCFPGTVVETTITHPFEFDFYLQSHSGLQGTSRPTHYHVLLDENGFNPDSLQTLTYNLCYTYARCTRAVSIVPPVYYAHLVCSRARFHATGENWSDTDSTSEGPNYAVIKPELLRVMYFI</sequence>
<dbReference type="Gene3D" id="3.30.420.10">
    <property type="entry name" value="Ribonuclease H-like superfamily/Ribonuclease H"/>
    <property type="match status" value="1"/>
</dbReference>
<evidence type="ECO:0000256" key="1">
    <source>
        <dbReference type="RuleBase" id="RU361178"/>
    </source>
</evidence>
<dbReference type="Proteomes" id="UP000265703">
    <property type="component" value="Unassembled WGS sequence"/>
</dbReference>
<dbReference type="Pfam" id="PF16487">
    <property type="entry name" value="ArgoMid"/>
    <property type="match status" value="1"/>
</dbReference>
<dbReference type="AlphaFoldDB" id="A0A397T6U4"/>
<dbReference type="SMART" id="SM00949">
    <property type="entry name" value="PAZ"/>
    <property type="match status" value="1"/>
</dbReference>
<dbReference type="SUPFAM" id="SSF101690">
    <property type="entry name" value="PAZ domain"/>
    <property type="match status" value="1"/>
</dbReference>
<dbReference type="Gene3D" id="3.40.50.2300">
    <property type="match status" value="1"/>
</dbReference>
<protein>
    <submittedName>
        <fullName evidence="4">Piwi domain-containing protein</fullName>
    </submittedName>
</protein>
<dbReference type="Pfam" id="PF08699">
    <property type="entry name" value="ArgoL1"/>
    <property type="match status" value="1"/>
</dbReference>
<gene>
    <name evidence="4" type="ORF">C1645_690597</name>
</gene>
<organism evidence="4 5">
    <name type="scientific">Glomus cerebriforme</name>
    <dbReference type="NCBI Taxonomy" id="658196"/>
    <lineage>
        <taxon>Eukaryota</taxon>
        <taxon>Fungi</taxon>
        <taxon>Fungi incertae sedis</taxon>
        <taxon>Mucoromycota</taxon>
        <taxon>Glomeromycotina</taxon>
        <taxon>Glomeromycetes</taxon>
        <taxon>Glomerales</taxon>
        <taxon>Glomeraceae</taxon>
        <taxon>Glomus</taxon>
    </lineage>
</organism>
<feature type="domain" description="PAZ" evidence="2">
    <location>
        <begin position="215"/>
        <end position="323"/>
    </location>
</feature>
<dbReference type="Pfam" id="PF16488">
    <property type="entry name" value="ArgoL2"/>
    <property type="match status" value="1"/>
</dbReference>
<dbReference type="InterPro" id="IPR036397">
    <property type="entry name" value="RNaseH_sf"/>
</dbReference>
<dbReference type="EMBL" id="QKYT01000101">
    <property type="protein sequence ID" value="RIA93562.1"/>
    <property type="molecule type" value="Genomic_DNA"/>
</dbReference>
<keyword evidence="5" id="KW-1185">Reference proteome</keyword>
<dbReference type="OrthoDB" id="10252740at2759"/>
<dbReference type="PROSITE" id="PS50821">
    <property type="entry name" value="PAZ"/>
    <property type="match status" value="1"/>
</dbReference>
<dbReference type="Pfam" id="PF16486">
    <property type="entry name" value="ArgoN"/>
    <property type="match status" value="1"/>
</dbReference>
<comment type="similarity">
    <text evidence="1">Belongs to the argonaute family.</text>
</comment>
<feature type="domain" description="Piwi" evidence="3">
    <location>
        <begin position="498"/>
        <end position="798"/>
    </location>
</feature>
<dbReference type="SMART" id="SM01163">
    <property type="entry name" value="DUF1785"/>
    <property type="match status" value="1"/>
</dbReference>
<reference evidence="4 5" key="1">
    <citation type="submission" date="2018-06" db="EMBL/GenBank/DDBJ databases">
        <title>Comparative genomics reveals the genomic features of Rhizophagus irregularis, R. cerebriforme, R. diaphanum and Gigaspora rosea, and their symbiotic lifestyle signature.</title>
        <authorList>
            <person name="Morin E."/>
            <person name="San Clemente H."/>
            <person name="Chen E.C.H."/>
            <person name="De La Providencia I."/>
            <person name="Hainaut M."/>
            <person name="Kuo A."/>
            <person name="Kohler A."/>
            <person name="Murat C."/>
            <person name="Tang N."/>
            <person name="Roy S."/>
            <person name="Loubradou J."/>
            <person name="Henrissat B."/>
            <person name="Grigoriev I.V."/>
            <person name="Corradi N."/>
            <person name="Roux C."/>
            <person name="Martin F.M."/>
        </authorList>
    </citation>
    <scope>NUCLEOTIDE SEQUENCE [LARGE SCALE GENOMIC DNA]</scope>
    <source>
        <strain evidence="4 5">DAOM 227022</strain>
    </source>
</reference>
<comment type="caution">
    <text evidence="4">The sequence shown here is derived from an EMBL/GenBank/DDBJ whole genome shotgun (WGS) entry which is preliminary data.</text>
</comment>
<dbReference type="InterPro" id="IPR036085">
    <property type="entry name" value="PAZ_dom_sf"/>
</dbReference>
<evidence type="ECO:0000313" key="4">
    <source>
        <dbReference type="EMBL" id="RIA93562.1"/>
    </source>
</evidence>
<evidence type="ECO:0000259" key="3">
    <source>
        <dbReference type="PROSITE" id="PS50822"/>
    </source>
</evidence>
<dbReference type="InterPro" id="IPR014811">
    <property type="entry name" value="ArgoL1"/>
</dbReference>
<dbReference type="InterPro" id="IPR045246">
    <property type="entry name" value="Piwi_ago-like"/>
</dbReference>
<dbReference type="STRING" id="658196.A0A397T6U4"/>
<dbReference type="InterPro" id="IPR032474">
    <property type="entry name" value="Argonaute_N"/>
</dbReference>
<dbReference type="Gene3D" id="2.170.260.10">
    <property type="entry name" value="paz domain"/>
    <property type="match status" value="1"/>
</dbReference>
<dbReference type="InterPro" id="IPR032472">
    <property type="entry name" value="ArgoL2"/>
</dbReference>
<accession>A0A397T6U4</accession>
<dbReference type="InterPro" id="IPR003100">
    <property type="entry name" value="PAZ_dom"/>
</dbReference>
<dbReference type="CDD" id="cd04657">
    <property type="entry name" value="Piwi_ago-like"/>
    <property type="match status" value="1"/>
</dbReference>
<name>A0A397T6U4_9GLOM</name>
<proteinExistence type="inferred from homology"/>
<dbReference type="InterPro" id="IPR032473">
    <property type="entry name" value="Argonaute_Mid_dom"/>
</dbReference>
<dbReference type="SUPFAM" id="SSF53098">
    <property type="entry name" value="Ribonuclease H-like"/>
    <property type="match status" value="1"/>
</dbReference>
<dbReference type="CDD" id="cd02846">
    <property type="entry name" value="PAZ_argonaute_like"/>
    <property type="match status" value="1"/>
</dbReference>
<dbReference type="Pfam" id="PF02170">
    <property type="entry name" value="PAZ"/>
    <property type="match status" value="1"/>
</dbReference>
<dbReference type="PANTHER" id="PTHR22891">
    <property type="entry name" value="EUKARYOTIC TRANSLATION INITIATION FACTOR 2C"/>
    <property type="match status" value="1"/>
</dbReference>